<feature type="transmembrane region" description="Helical" evidence="5">
    <location>
        <begin position="160"/>
        <end position="183"/>
    </location>
</feature>
<dbReference type="GO" id="GO:0012505">
    <property type="term" value="C:endomembrane system"/>
    <property type="evidence" value="ECO:0007669"/>
    <property type="project" value="UniProtKB-SubCell"/>
</dbReference>
<keyword evidence="9" id="KW-1185">Reference proteome</keyword>
<gene>
    <name evidence="5 8" type="primary">nuoN</name>
    <name evidence="8" type="ORF">PZ740_06175</name>
</gene>
<evidence type="ECO:0000256" key="3">
    <source>
        <dbReference type="ARBA" id="ARBA00022989"/>
    </source>
</evidence>
<comment type="subcellular location">
    <subcellularLocation>
        <location evidence="5">Cell membrane</location>
        <topology evidence="5">Multi-pass membrane protein</topology>
    </subcellularLocation>
    <subcellularLocation>
        <location evidence="1">Endomembrane system</location>
        <topology evidence="1">Multi-pass membrane protein</topology>
    </subcellularLocation>
    <subcellularLocation>
        <location evidence="6">Membrane</location>
        <topology evidence="6">Multi-pass membrane protein</topology>
    </subcellularLocation>
</comment>
<organism evidence="8 9">
    <name type="scientific">Marinimicrococcus flavescens</name>
    <dbReference type="NCBI Taxonomy" id="3031815"/>
    <lineage>
        <taxon>Bacteria</taxon>
        <taxon>Pseudomonadati</taxon>
        <taxon>Pseudomonadota</taxon>
        <taxon>Alphaproteobacteria</taxon>
        <taxon>Geminicoccales</taxon>
        <taxon>Geminicoccaceae</taxon>
        <taxon>Marinimicrococcus</taxon>
    </lineage>
</organism>
<feature type="transmembrane region" description="Helical" evidence="5">
    <location>
        <begin position="106"/>
        <end position="124"/>
    </location>
</feature>
<comment type="subunit">
    <text evidence="5">NDH-1 is composed of 14 different subunits. Subunits NuoA, H, J, K, L, M, N constitute the membrane sector of the complex.</text>
</comment>
<dbReference type="PRINTS" id="PR01434">
    <property type="entry name" value="NADHDHGNASE5"/>
</dbReference>
<dbReference type="RefSeq" id="WP_327788385.1">
    <property type="nucleotide sequence ID" value="NZ_JARGEQ010000051.1"/>
</dbReference>
<feature type="transmembrane region" description="Helical" evidence="5">
    <location>
        <begin position="244"/>
        <end position="266"/>
    </location>
</feature>
<evidence type="ECO:0000256" key="2">
    <source>
        <dbReference type="ARBA" id="ARBA00022692"/>
    </source>
</evidence>
<dbReference type="EMBL" id="JARGEQ010000051">
    <property type="protein sequence ID" value="MDF1585970.1"/>
    <property type="molecule type" value="Genomic_DNA"/>
</dbReference>
<keyword evidence="8" id="KW-0560">Oxidoreductase</keyword>
<dbReference type="NCBIfam" id="TIGR01770">
    <property type="entry name" value="NDH_I_N"/>
    <property type="match status" value="1"/>
</dbReference>
<keyword evidence="5" id="KW-1003">Cell membrane</keyword>
<proteinExistence type="inferred from homology"/>
<comment type="function">
    <text evidence="5">NDH-1 shuttles electrons from NADH, via FMN and iron-sulfur (Fe-S) centers, to quinones in the respiratory chain. The immediate electron acceptor for the enzyme in this species is believed to be ubiquinone. Couples the redox reaction to proton translocation (for every two electrons transferred, four hydrogen ions are translocated across the cytoplasmic membrane), and thus conserves the redox energy in a proton gradient.</text>
</comment>
<feature type="transmembrane region" description="Helical" evidence="5">
    <location>
        <begin position="464"/>
        <end position="485"/>
    </location>
</feature>
<feature type="transmembrane region" description="Helical" evidence="5">
    <location>
        <begin position="40"/>
        <end position="58"/>
    </location>
</feature>
<accession>A0AAP3UYU1</accession>
<dbReference type="InterPro" id="IPR001750">
    <property type="entry name" value="ND/Mrp_TM"/>
</dbReference>
<evidence type="ECO:0000313" key="9">
    <source>
        <dbReference type="Proteomes" id="UP001301140"/>
    </source>
</evidence>
<feature type="transmembrane region" description="Helical" evidence="5">
    <location>
        <begin position="12"/>
        <end position="31"/>
    </location>
</feature>
<evidence type="ECO:0000256" key="1">
    <source>
        <dbReference type="ARBA" id="ARBA00004127"/>
    </source>
</evidence>
<evidence type="ECO:0000259" key="7">
    <source>
        <dbReference type="Pfam" id="PF00361"/>
    </source>
</evidence>
<comment type="similarity">
    <text evidence="5">Belongs to the complex I subunit 2 family.</text>
</comment>
<protein>
    <recommendedName>
        <fullName evidence="5">NADH-quinone oxidoreductase subunit N</fullName>
        <ecNumber evidence="5">7.1.1.-</ecNumber>
    </recommendedName>
    <alternativeName>
        <fullName evidence="5">NADH dehydrogenase I subunit N</fullName>
    </alternativeName>
    <alternativeName>
        <fullName evidence="5">NDH-1 subunit N</fullName>
    </alternativeName>
</protein>
<sequence>MIPEFVFDLTPALPEIILAGAGLVLLVLGAMREEDGLKTVTPLAVVALLVAALLALTLDRQPQTGFFGHFVFDGFAGFLKVIMLAGAAGSLLVATSYMREERVERFEYAVLLVFASLGMCMMVSANSLIALYMALELHSLPLYVMAAFHRDNLRSTEAGLKYFVLGALASGMLLYGCSLVYGFTGTVSFEGIAAAFHGTDGTVGSLPVGAVTGLVFVIAGLAFKLAAVPFHMWTPDVYEGSPTPVATFFAAAPKVAAVGLFVRVLMQPFGEWVDAWQQVVILIAVASMLLGAFAAIGQTNIKRLMAYSGIGHVGYALVGLSAGTEKGAYGVLIYMAIYLVMTLGTFSCILFMRRQGRYVEEIADLAGLGRRQPLLAAAFGVLMFSLAGIPPLAGFFGKLYVFLAAVDAGLTWLAVVGVLTSVVGAFYYLRVVKVIYFDEPAEAFDGGADPGVAGVAAVTTVMNLLFVVVPGPLLAAAATAAAALMR</sequence>
<feature type="transmembrane region" description="Helical" evidence="5">
    <location>
        <begin position="203"/>
        <end position="223"/>
    </location>
</feature>
<feature type="transmembrane region" description="Helical" evidence="5">
    <location>
        <begin position="399"/>
        <end position="429"/>
    </location>
</feature>
<reference evidence="8 9" key="1">
    <citation type="submission" date="2023-03" db="EMBL/GenBank/DDBJ databases">
        <title>YIM 152171 draft genome.</title>
        <authorList>
            <person name="Yang Z."/>
        </authorList>
    </citation>
    <scope>NUCLEOTIDE SEQUENCE [LARGE SCALE GENOMIC DNA]</scope>
    <source>
        <strain evidence="8 9">YIM 152171</strain>
    </source>
</reference>
<keyword evidence="5" id="KW-1278">Translocase</keyword>
<dbReference type="GO" id="GO:0050136">
    <property type="term" value="F:NADH dehydrogenase (quinone) (non-electrogenic) activity"/>
    <property type="evidence" value="ECO:0007669"/>
    <property type="project" value="UniProtKB-UniRule"/>
</dbReference>
<dbReference type="NCBIfam" id="NF004440">
    <property type="entry name" value="PRK05777.1-3"/>
    <property type="match status" value="1"/>
</dbReference>
<keyword evidence="5" id="KW-0874">Quinone</keyword>
<keyword evidence="2 5" id="KW-0812">Transmembrane</keyword>
<comment type="caution">
    <text evidence="8">The sequence shown here is derived from an EMBL/GenBank/DDBJ whole genome shotgun (WGS) entry which is preliminary data.</text>
</comment>
<keyword evidence="5" id="KW-0813">Transport</keyword>
<feature type="domain" description="NADH:quinone oxidoreductase/Mrp antiporter transmembrane" evidence="7">
    <location>
        <begin position="125"/>
        <end position="423"/>
    </location>
</feature>
<dbReference type="AlphaFoldDB" id="A0AAP3UYU1"/>
<keyword evidence="5" id="KW-0830">Ubiquinone</keyword>
<dbReference type="GO" id="GO:0042773">
    <property type="term" value="P:ATP synthesis coupled electron transport"/>
    <property type="evidence" value="ECO:0007669"/>
    <property type="project" value="InterPro"/>
</dbReference>
<dbReference type="Pfam" id="PF00361">
    <property type="entry name" value="Proton_antipo_M"/>
    <property type="match status" value="1"/>
</dbReference>
<feature type="transmembrane region" description="Helical" evidence="5">
    <location>
        <begin position="278"/>
        <end position="297"/>
    </location>
</feature>
<dbReference type="Proteomes" id="UP001301140">
    <property type="component" value="Unassembled WGS sequence"/>
</dbReference>
<dbReference type="GO" id="GO:0005886">
    <property type="term" value="C:plasma membrane"/>
    <property type="evidence" value="ECO:0007669"/>
    <property type="project" value="UniProtKB-SubCell"/>
</dbReference>
<feature type="transmembrane region" description="Helical" evidence="5">
    <location>
        <begin position="328"/>
        <end position="352"/>
    </location>
</feature>
<dbReference type="GO" id="GO:0008137">
    <property type="term" value="F:NADH dehydrogenase (ubiquinone) activity"/>
    <property type="evidence" value="ECO:0007669"/>
    <property type="project" value="InterPro"/>
</dbReference>
<evidence type="ECO:0000313" key="8">
    <source>
        <dbReference type="EMBL" id="MDF1585970.1"/>
    </source>
</evidence>
<dbReference type="GO" id="GO:0048038">
    <property type="term" value="F:quinone binding"/>
    <property type="evidence" value="ECO:0007669"/>
    <property type="project" value="UniProtKB-KW"/>
</dbReference>
<dbReference type="InterPro" id="IPR010096">
    <property type="entry name" value="NADH-Q_OxRdtase_suN/2"/>
</dbReference>
<name>A0AAP3UYU1_9PROT</name>
<dbReference type="PANTHER" id="PTHR22773">
    <property type="entry name" value="NADH DEHYDROGENASE"/>
    <property type="match status" value="1"/>
</dbReference>
<keyword evidence="4 5" id="KW-0472">Membrane</keyword>
<feature type="transmembrane region" description="Helical" evidence="5">
    <location>
        <begin position="373"/>
        <end position="393"/>
    </location>
</feature>
<keyword evidence="3 5" id="KW-1133">Transmembrane helix</keyword>
<evidence type="ECO:0000256" key="4">
    <source>
        <dbReference type="ARBA" id="ARBA00023136"/>
    </source>
</evidence>
<evidence type="ECO:0000256" key="5">
    <source>
        <dbReference type="HAMAP-Rule" id="MF_00445"/>
    </source>
</evidence>
<feature type="transmembrane region" description="Helical" evidence="5">
    <location>
        <begin position="70"/>
        <end position="94"/>
    </location>
</feature>
<comment type="catalytic activity">
    <reaction evidence="5">
        <text>a quinone + NADH + 5 H(+)(in) = a quinol + NAD(+) + 4 H(+)(out)</text>
        <dbReference type="Rhea" id="RHEA:57888"/>
        <dbReference type="ChEBI" id="CHEBI:15378"/>
        <dbReference type="ChEBI" id="CHEBI:24646"/>
        <dbReference type="ChEBI" id="CHEBI:57540"/>
        <dbReference type="ChEBI" id="CHEBI:57945"/>
        <dbReference type="ChEBI" id="CHEBI:132124"/>
    </reaction>
</comment>
<keyword evidence="5" id="KW-0520">NAD</keyword>
<dbReference type="EC" id="7.1.1.-" evidence="5"/>
<dbReference type="HAMAP" id="MF_00445">
    <property type="entry name" value="NDH1_NuoN_1"/>
    <property type="match status" value="1"/>
</dbReference>
<evidence type="ECO:0000256" key="6">
    <source>
        <dbReference type="RuleBase" id="RU000320"/>
    </source>
</evidence>